<dbReference type="KEGG" id="mlr:MELLADRAFT_93324"/>
<name>F4S4S6_MELLP</name>
<reference evidence="2" key="1">
    <citation type="journal article" date="2011" name="Proc. Natl. Acad. Sci. U.S.A.">
        <title>Obligate biotrophy features unraveled by the genomic analysis of rust fungi.</title>
        <authorList>
            <person name="Duplessis S."/>
            <person name="Cuomo C.A."/>
            <person name="Lin Y.-C."/>
            <person name="Aerts A."/>
            <person name="Tisserant E."/>
            <person name="Veneault-Fourrey C."/>
            <person name="Joly D.L."/>
            <person name="Hacquard S."/>
            <person name="Amselem J."/>
            <person name="Cantarel B.L."/>
            <person name="Chiu R."/>
            <person name="Coutinho P.M."/>
            <person name="Feau N."/>
            <person name="Field M."/>
            <person name="Frey P."/>
            <person name="Gelhaye E."/>
            <person name="Goldberg J."/>
            <person name="Grabherr M.G."/>
            <person name="Kodira C.D."/>
            <person name="Kohler A."/>
            <person name="Kuees U."/>
            <person name="Lindquist E.A."/>
            <person name="Lucas S.M."/>
            <person name="Mago R."/>
            <person name="Mauceli E."/>
            <person name="Morin E."/>
            <person name="Murat C."/>
            <person name="Pangilinan J.L."/>
            <person name="Park R."/>
            <person name="Pearson M."/>
            <person name="Quesneville H."/>
            <person name="Rouhier N."/>
            <person name="Sakthikumar S."/>
            <person name="Salamov A.A."/>
            <person name="Schmutz J."/>
            <person name="Selles B."/>
            <person name="Shapiro H."/>
            <person name="Tanguay P."/>
            <person name="Tuskan G.A."/>
            <person name="Henrissat B."/>
            <person name="Van de Peer Y."/>
            <person name="Rouze P."/>
            <person name="Ellis J.G."/>
            <person name="Dodds P.N."/>
            <person name="Schein J.E."/>
            <person name="Zhong S."/>
            <person name="Hamelin R.C."/>
            <person name="Grigoriev I.V."/>
            <person name="Szabo L.J."/>
            <person name="Martin F."/>
        </authorList>
    </citation>
    <scope>NUCLEOTIDE SEQUENCE [LARGE SCALE GENOMIC DNA]</scope>
    <source>
        <strain evidence="2">98AG31 / pathotype 3-4-7</strain>
    </source>
</reference>
<protein>
    <submittedName>
        <fullName evidence="1">Uncharacterized protein</fullName>
    </submittedName>
</protein>
<dbReference type="VEuPathDB" id="FungiDB:MELLADRAFT_93324"/>
<dbReference type="Proteomes" id="UP000001072">
    <property type="component" value="Unassembled WGS sequence"/>
</dbReference>
<accession>F4S4S6</accession>
<keyword evidence="2" id="KW-1185">Reference proteome</keyword>
<dbReference type="RefSeq" id="XP_007416359.1">
    <property type="nucleotide sequence ID" value="XM_007416297.1"/>
</dbReference>
<dbReference type="HOGENOM" id="CLU_2469564_0_0_1"/>
<dbReference type="InParanoid" id="F4S4S6"/>
<sequence>MINKSKSSVSKSDHNHHIYDRSITAHTFFAEQSTKYGTRPVASHRKMHIHTVEGQEPWIKPYYWFHLNLAGSDTIYFIRIKRIQKEPE</sequence>
<dbReference type="GeneID" id="18936537"/>
<dbReference type="EMBL" id="GL883148">
    <property type="protein sequence ID" value="EGG00340.1"/>
    <property type="molecule type" value="Genomic_DNA"/>
</dbReference>
<organism evidence="2">
    <name type="scientific">Melampsora larici-populina (strain 98AG31 / pathotype 3-4-7)</name>
    <name type="common">Poplar leaf rust fungus</name>
    <dbReference type="NCBI Taxonomy" id="747676"/>
    <lineage>
        <taxon>Eukaryota</taxon>
        <taxon>Fungi</taxon>
        <taxon>Dikarya</taxon>
        <taxon>Basidiomycota</taxon>
        <taxon>Pucciniomycotina</taxon>
        <taxon>Pucciniomycetes</taxon>
        <taxon>Pucciniales</taxon>
        <taxon>Melampsoraceae</taxon>
        <taxon>Melampsora</taxon>
    </lineage>
</organism>
<dbReference type="AlphaFoldDB" id="F4S4S6"/>
<gene>
    <name evidence="1" type="ORF">MELLADRAFT_93324</name>
</gene>
<evidence type="ECO:0000313" key="2">
    <source>
        <dbReference type="Proteomes" id="UP000001072"/>
    </source>
</evidence>
<proteinExistence type="predicted"/>
<evidence type="ECO:0000313" key="1">
    <source>
        <dbReference type="EMBL" id="EGG00340.1"/>
    </source>
</evidence>